<keyword evidence="1" id="KW-0489">Methyltransferase</keyword>
<evidence type="ECO:0000313" key="4">
    <source>
        <dbReference type="EMBL" id="KIW13267.1"/>
    </source>
</evidence>
<dbReference type="Pfam" id="PF13649">
    <property type="entry name" value="Methyltransf_25"/>
    <property type="match status" value="1"/>
</dbReference>
<dbReference type="VEuPathDB" id="FungiDB:PV08_08454"/>
<feature type="domain" description="Methyltransferase" evidence="3">
    <location>
        <begin position="54"/>
        <end position="147"/>
    </location>
</feature>
<evidence type="ECO:0000256" key="1">
    <source>
        <dbReference type="ARBA" id="ARBA00022603"/>
    </source>
</evidence>
<keyword evidence="2" id="KW-0808">Transferase</keyword>
<dbReference type="GO" id="GO:0032259">
    <property type="term" value="P:methylation"/>
    <property type="evidence" value="ECO:0007669"/>
    <property type="project" value="UniProtKB-KW"/>
</dbReference>
<sequence>MNSSEKDKTLVREGYNQIAQTYLQWTSDIDRDSLRTKFLDKLLSKIEHPSTVKVLELGCGAGIPSTKILAERCREVYAVDISDLQIDLAKANVAKDNVNFIRADMTGLSIEVGSLSAVVAFYSILHLPRDEQIEMFKLIWSWLELGGFLLCNLGVEDNPGNTADWLGTRMYWSGFDEKTNTANIKDAGFTIVESAIISDTEDGRLVPFQWVIATKNGLGAEPT</sequence>
<proteinExistence type="predicted"/>
<keyword evidence="5" id="KW-1185">Reference proteome</keyword>
<gene>
    <name evidence="4" type="ORF">PV08_08454</name>
</gene>
<dbReference type="Proteomes" id="UP000053328">
    <property type="component" value="Unassembled WGS sequence"/>
</dbReference>
<protein>
    <recommendedName>
        <fullName evidence="3">Methyltransferase domain-containing protein</fullName>
    </recommendedName>
</protein>
<dbReference type="RefSeq" id="XP_016233483.1">
    <property type="nucleotide sequence ID" value="XM_016382780.1"/>
</dbReference>
<evidence type="ECO:0000256" key="2">
    <source>
        <dbReference type="ARBA" id="ARBA00022679"/>
    </source>
</evidence>
<dbReference type="HOGENOM" id="CLU_060397_2_0_1"/>
<dbReference type="CDD" id="cd02440">
    <property type="entry name" value="AdoMet_MTases"/>
    <property type="match status" value="1"/>
</dbReference>
<dbReference type="PANTHER" id="PTHR43861:SF1">
    <property type="entry name" value="TRANS-ACONITATE 2-METHYLTRANSFERASE"/>
    <property type="match status" value="1"/>
</dbReference>
<evidence type="ECO:0000313" key="5">
    <source>
        <dbReference type="Proteomes" id="UP000053328"/>
    </source>
</evidence>
<dbReference type="AlphaFoldDB" id="A0A0D1ZKA3"/>
<dbReference type="OrthoDB" id="540004at2759"/>
<evidence type="ECO:0000259" key="3">
    <source>
        <dbReference type="Pfam" id="PF13649"/>
    </source>
</evidence>
<dbReference type="InterPro" id="IPR041698">
    <property type="entry name" value="Methyltransf_25"/>
</dbReference>
<dbReference type="SUPFAM" id="SSF53335">
    <property type="entry name" value="S-adenosyl-L-methionine-dependent methyltransferases"/>
    <property type="match status" value="1"/>
</dbReference>
<organism evidence="4 5">
    <name type="scientific">Exophiala spinifera</name>
    <dbReference type="NCBI Taxonomy" id="91928"/>
    <lineage>
        <taxon>Eukaryota</taxon>
        <taxon>Fungi</taxon>
        <taxon>Dikarya</taxon>
        <taxon>Ascomycota</taxon>
        <taxon>Pezizomycotina</taxon>
        <taxon>Eurotiomycetes</taxon>
        <taxon>Chaetothyriomycetidae</taxon>
        <taxon>Chaetothyriales</taxon>
        <taxon>Herpotrichiellaceae</taxon>
        <taxon>Exophiala</taxon>
    </lineage>
</organism>
<dbReference type="GO" id="GO:0008168">
    <property type="term" value="F:methyltransferase activity"/>
    <property type="evidence" value="ECO:0007669"/>
    <property type="project" value="UniProtKB-KW"/>
</dbReference>
<dbReference type="Gene3D" id="3.40.50.150">
    <property type="entry name" value="Vaccinia Virus protein VP39"/>
    <property type="match status" value="1"/>
</dbReference>
<accession>A0A0D1ZKA3</accession>
<dbReference type="EMBL" id="KN847497">
    <property type="protein sequence ID" value="KIW13267.1"/>
    <property type="molecule type" value="Genomic_DNA"/>
</dbReference>
<dbReference type="STRING" id="91928.A0A0D1ZKA3"/>
<dbReference type="InterPro" id="IPR029063">
    <property type="entry name" value="SAM-dependent_MTases_sf"/>
</dbReference>
<dbReference type="GeneID" id="27335537"/>
<name>A0A0D1ZKA3_9EURO</name>
<dbReference type="PANTHER" id="PTHR43861">
    <property type="entry name" value="TRANS-ACONITATE 2-METHYLTRANSFERASE-RELATED"/>
    <property type="match status" value="1"/>
</dbReference>
<reference evidence="4 5" key="1">
    <citation type="submission" date="2015-01" db="EMBL/GenBank/DDBJ databases">
        <title>The Genome Sequence of Exophiala spinifera CBS89968.</title>
        <authorList>
            <consortium name="The Broad Institute Genomics Platform"/>
            <person name="Cuomo C."/>
            <person name="de Hoog S."/>
            <person name="Gorbushina A."/>
            <person name="Stielow B."/>
            <person name="Teixiera M."/>
            <person name="Abouelleil A."/>
            <person name="Chapman S.B."/>
            <person name="Priest M."/>
            <person name="Young S.K."/>
            <person name="Wortman J."/>
            <person name="Nusbaum C."/>
            <person name="Birren B."/>
        </authorList>
    </citation>
    <scope>NUCLEOTIDE SEQUENCE [LARGE SCALE GENOMIC DNA]</scope>
    <source>
        <strain evidence="4 5">CBS 89968</strain>
    </source>
</reference>